<dbReference type="Pfam" id="PF03845">
    <property type="entry name" value="Spore_permease"/>
    <property type="match status" value="1"/>
</dbReference>
<feature type="transmembrane region" description="Helical" evidence="8">
    <location>
        <begin position="265"/>
        <end position="290"/>
    </location>
</feature>
<feature type="transmembrane region" description="Helical" evidence="8">
    <location>
        <begin position="36"/>
        <end position="61"/>
    </location>
</feature>
<evidence type="ECO:0000256" key="7">
    <source>
        <dbReference type="ARBA" id="ARBA00023136"/>
    </source>
</evidence>
<dbReference type="Proteomes" id="UP001176021">
    <property type="component" value="Unassembled WGS sequence"/>
</dbReference>
<accession>A0ABT8QP94</accession>
<reference evidence="9" key="1">
    <citation type="submission" date="2022-05" db="EMBL/GenBank/DDBJ databases">
        <title>Expanded diversity of anoxic marine methylotrophy in a Black Sea sulfate reducing microorganism.</title>
        <authorList>
            <person name="Fischer P.Q."/>
            <person name="Stams A.J.M."/>
            <person name="Villanueva L."/>
            <person name="Sousa D.Z."/>
        </authorList>
    </citation>
    <scope>NUCLEOTIDE SEQUENCE</scope>
    <source>
        <strain evidence="9">P130</strain>
    </source>
</reference>
<feature type="transmembrane region" description="Helical" evidence="8">
    <location>
        <begin position="143"/>
        <end position="161"/>
    </location>
</feature>
<dbReference type="RefSeq" id="WP_302048619.1">
    <property type="nucleotide sequence ID" value="NZ_JAMJEV010000007.1"/>
</dbReference>
<dbReference type="InterPro" id="IPR004761">
    <property type="entry name" value="Spore_GerAB"/>
</dbReference>
<evidence type="ECO:0000256" key="5">
    <source>
        <dbReference type="ARBA" id="ARBA00022692"/>
    </source>
</evidence>
<sequence length="365" mass="40505">MGKEQICPRQLFMLIISFELGTTIVLGLGLEAKQDAWIAILLATMVGLLLYVMYTQLFRLFPGQTLIQFIPRVFGKVLGFPLSLLYLSFFIYLAARDLRDLAELIIDAFLPQTPLAVISLFIILVICYAVFHGIEVVGRVNEVLLPIVLIMLVLMTILLLASNKIHITNLQPVLGEGIKPIIKATFPLAVVFPFGEAVVFGMFFPYLNQPSKARATGLAAFLVSGIIISYTTAVNIAVLNADIASMATFPLLATVRLIDVGRFEIIAMFLMFIGAFIKITLYFLGVIIGASSMFRLPNHRSLVVPVGLIIFTSSIYIARSFPEHLEEGLKIAVPILLIPLELIVPFVMLLIAYVRKWYHSKITNT</sequence>
<comment type="similarity">
    <text evidence="2">Belongs to the amino acid-polyamine-organocation (APC) superfamily. Spore germination protein (SGP) (TC 2.A.3.9) family.</text>
</comment>
<keyword evidence="5 8" id="KW-0812">Transmembrane</keyword>
<comment type="subcellular location">
    <subcellularLocation>
        <location evidence="1">Membrane</location>
        <topology evidence="1">Multi-pass membrane protein</topology>
    </subcellularLocation>
</comment>
<feature type="transmembrane region" description="Helical" evidence="8">
    <location>
        <begin position="115"/>
        <end position="131"/>
    </location>
</feature>
<evidence type="ECO:0000256" key="6">
    <source>
        <dbReference type="ARBA" id="ARBA00022989"/>
    </source>
</evidence>
<keyword evidence="7 8" id="KW-0472">Membrane</keyword>
<dbReference type="EMBL" id="JAMJEV010000007">
    <property type="protein sequence ID" value="MDO0823100.1"/>
    <property type="molecule type" value="Genomic_DNA"/>
</dbReference>
<evidence type="ECO:0000256" key="1">
    <source>
        <dbReference type="ARBA" id="ARBA00004141"/>
    </source>
</evidence>
<gene>
    <name evidence="9" type="ORF">M8H41_09560</name>
</gene>
<feature type="transmembrane region" description="Helical" evidence="8">
    <location>
        <begin position="331"/>
        <end position="354"/>
    </location>
</feature>
<feature type="transmembrane region" description="Helical" evidence="8">
    <location>
        <begin position="302"/>
        <end position="319"/>
    </location>
</feature>
<feature type="transmembrane region" description="Helical" evidence="8">
    <location>
        <begin position="181"/>
        <end position="206"/>
    </location>
</feature>
<name>A0ABT8QP94_9FIRM</name>
<feature type="transmembrane region" description="Helical" evidence="8">
    <location>
        <begin position="73"/>
        <end position="95"/>
    </location>
</feature>
<comment type="caution">
    <text evidence="9">The sequence shown here is derived from an EMBL/GenBank/DDBJ whole genome shotgun (WGS) entry which is preliminary data.</text>
</comment>
<organism evidence="9 10">
    <name type="scientific">Desulfosporosinus nitroreducens</name>
    <dbReference type="NCBI Taxonomy" id="2018668"/>
    <lineage>
        <taxon>Bacteria</taxon>
        <taxon>Bacillati</taxon>
        <taxon>Bacillota</taxon>
        <taxon>Clostridia</taxon>
        <taxon>Eubacteriales</taxon>
        <taxon>Desulfitobacteriaceae</taxon>
        <taxon>Desulfosporosinus</taxon>
    </lineage>
</organism>
<evidence type="ECO:0000313" key="9">
    <source>
        <dbReference type="EMBL" id="MDO0823100.1"/>
    </source>
</evidence>
<feature type="transmembrane region" description="Helical" evidence="8">
    <location>
        <begin position="218"/>
        <end position="239"/>
    </location>
</feature>
<feature type="transmembrane region" description="Helical" evidence="8">
    <location>
        <begin position="12"/>
        <end position="30"/>
    </location>
</feature>
<dbReference type="Gene3D" id="1.20.1740.10">
    <property type="entry name" value="Amino acid/polyamine transporter I"/>
    <property type="match status" value="1"/>
</dbReference>
<evidence type="ECO:0000256" key="3">
    <source>
        <dbReference type="ARBA" id="ARBA00022448"/>
    </source>
</evidence>
<evidence type="ECO:0000256" key="4">
    <source>
        <dbReference type="ARBA" id="ARBA00022544"/>
    </source>
</evidence>
<evidence type="ECO:0000256" key="2">
    <source>
        <dbReference type="ARBA" id="ARBA00007998"/>
    </source>
</evidence>
<proteinExistence type="inferred from homology"/>
<keyword evidence="10" id="KW-1185">Reference proteome</keyword>
<keyword evidence="4" id="KW-0309">Germination</keyword>
<dbReference type="NCBIfam" id="TIGR00912">
    <property type="entry name" value="2A0309"/>
    <property type="match status" value="1"/>
</dbReference>
<keyword evidence="3" id="KW-0813">Transport</keyword>
<keyword evidence="6 8" id="KW-1133">Transmembrane helix</keyword>
<evidence type="ECO:0000313" key="10">
    <source>
        <dbReference type="Proteomes" id="UP001176021"/>
    </source>
</evidence>
<dbReference type="PANTHER" id="PTHR34975:SF2">
    <property type="entry name" value="SPORE GERMINATION PROTEIN A2"/>
    <property type="match status" value="1"/>
</dbReference>
<protein>
    <submittedName>
        <fullName evidence="9">Spore germination protein</fullName>
    </submittedName>
</protein>
<dbReference type="PANTHER" id="PTHR34975">
    <property type="entry name" value="SPORE GERMINATION PROTEIN A2"/>
    <property type="match status" value="1"/>
</dbReference>
<evidence type="ECO:0000256" key="8">
    <source>
        <dbReference type="SAM" id="Phobius"/>
    </source>
</evidence>